<dbReference type="PANTHER" id="PTHR37017">
    <property type="entry name" value="AB HYDROLASE-1 DOMAIN-CONTAINING PROTEIN-RELATED"/>
    <property type="match status" value="1"/>
</dbReference>
<dbReference type="SUPFAM" id="SSF53474">
    <property type="entry name" value="alpha/beta-Hydrolases"/>
    <property type="match status" value="1"/>
</dbReference>
<dbReference type="Proteomes" id="UP001295740">
    <property type="component" value="Unassembled WGS sequence"/>
</dbReference>
<dbReference type="Pfam" id="PF12697">
    <property type="entry name" value="Abhydrolase_6"/>
    <property type="match status" value="1"/>
</dbReference>
<keyword evidence="3" id="KW-1185">Reference proteome</keyword>
<dbReference type="AlphaFoldDB" id="A0AAI8VXC7"/>
<dbReference type="PANTHER" id="PTHR37017:SF10">
    <property type="entry name" value="AB HYDROLASE-1 DOMAIN-CONTAINING PROTEIN"/>
    <property type="match status" value="1"/>
</dbReference>
<evidence type="ECO:0000313" key="3">
    <source>
        <dbReference type="Proteomes" id="UP001295740"/>
    </source>
</evidence>
<accession>A0AAI8VXC7</accession>
<name>A0AAI8VXC7_9PEZI</name>
<proteinExistence type="predicted"/>
<organism evidence="2 3">
    <name type="scientific">Anthostomella pinea</name>
    <dbReference type="NCBI Taxonomy" id="933095"/>
    <lineage>
        <taxon>Eukaryota</taxon>
        <taxon>Fungi</taxon>
        <taxon>Dikarya</taxon>
        <taxon>Ascomycota</taxon>
        <taxon>Pezizomycotina</taxon>
        <taxon>Sordariomycetes</taxon>
        <taxon>Xylariomycetidae</taxon>
        <taxon>Xylariales</taxon>
        <taxon>Xylariaceae</taxon>
        <taxon>Anthostomella</taxon>
    </lineage>
</organism>
<feature type="domain" description="AB hydrolase-1" evidence="1">
    <location>
        <begin position="10"/>
        <end position="255"/>
    </location>
</feature>
<dbReference type="InterPro" id="IPR029058">
    <property type="entry name" value="AB_hydrolase_fold"/>
</dbReference>
<protein>
    <submittedName>
        <fullName evidence="2">Uu.00g009220.m01.CDS01</fullName>
    </submittedName>
</protein>
<gene>
    <name evidence="2" type="ORF">KHLLAP_LOCUS13271</name>
</gene>
<evidence type="ECO:0000313" key="2">
    <source>
        <dbReference type="EMBL" id="CAJ2512803.1"/>
    </source>
</evidence>
<dbReference type="EMBL" id="CAUWAG010000020">
    <property type="protein sequence ID" value="CAJ2512803.1"/>
    <property type="molecule type" value="Genomic_DNA"/>
</dbReference>
<dbReference type="InterPro" id="IPR052897">
    <property type="entry name" value="Sec-Metab_Biosynth_Hydrolase"/>
</dbReference>
<sequence>MSTSEIKPIIVIVGGAFHTPASYEKLSTALEAAGFEVHVPRLPTCNEARPPNADLTNDTQLVRGYMESLVLAGRAVVIVGHSYGGQVCSNALCGLGLAERTTNGRKGGVSLLVYMAGYALREGMSTSDKSREYSNMEDMPLVFDVAGDQTFVQRDPATSFGLSYPGAVEATDVEDYIKTLCRWHGKAMFQPLERVSWREIPVANIHTSEDISIPLVEQPSMVRDVEAATGRKVQKFTVVSGHCPNFNAAQSVADAIVGVVTARDI</sequence>
<dbReference type="InterPro" id="IPR000073">
    <property type="entry name" value="AB_hydrolase_1"/>
</dbReference>
<reference evidence="2" key="1">
    <citation type="submission" date="2023-10" db="EMBL/GenBank/DDBJ databases">
        <authorList>
            <person name="Hackl T."/>
        </authorList>
    </citation>
    <scope>NUCLEOTIDE SEQUENCE</scope>
</reference>
<dbReference type="Gene3D" id="3.40.50.1820">
    <property type="entry name" value="alpha/beta hydrolase"/>
    <property type="match status" value="1"/>
</dbReference>
<comment type="caution">
    <text evidence="2">The sequence shown here is derived from an EMBL/GenBank/DDBJ whole genome shotgun (WGS) entry which is preliminary data.</text>
</comment>
<evidence type="ECO:0000259" key="1">
    <source>
        <dbReference type="Pfam" id="PF12697"/>
    </source>
</evidence>